<feature type="region of interest" description="Disordered" evidence="1">
    <location>
        <begin position="1"/>
        <end position="25"/>
    </location>
</feature>
<feature type="compositionally biased region" description="Low complexity" evidence="1">
    <location>
        <begin position="342"/>
        <end position="352"/>
    </location>
</feature>
<gene>
    <name evidence="3" type="ORF">CLV30_113111</name>
</gene>
<dbReference type="Pfam" id="PF00881">
    <property type="entry name" value="Nitroreductase"/>
    <property type="match status" value="1"/>
</dbReference>
<dbReference type="Gene3D" id="3.40.109.10">
    <property type="entry name" value="NADH Oxidase"/>
    <property type="match status" value="2"/>
</dbReference>
<dbReference type="InterPro" id="IPR052544">
    <property type="entry name" value="Bacteriocin_Proc_Enz"/>
</dbReference>
<dbReference type="EMBL" id="PYGE01000013">
    <property type="protein sequence ID" value="PSL01623.1"/>
    <property type="molecule type" value="Genomic_DNA"/>
</dbReference>
<dbReference type="Proteomes" id="UP000243528">
    <property type="component" value="Unassembled WGS sequence"/>
</dbReference>
<comment type="caution">
    <text evidence="3">The sequence shown here is derived from an EMBL/GenBank/DDBJ whole genome shotgun (WGS) entry which is preliminary data.</text>
</comment>
<reference evidence="3 4" key="1">
    <citation type="submission" date="2018-03" db="EMBL/GenBank/DDBJ databases">
        <title>Genomic Encyclopedia of Archaeal and Bacterial Type Strains, Phase II (KMG-II): from individual species to whole genera.</title>
        <authorList>
            <person name="Goeker M."/>
        </authorList>
    </citation>
    <scope>NUCLEOTIDE SEQUENCE [LARGE SCALE GENOMIC DNA]</scope>
    <source>
        <strain evidence="3 4">DSM 45211</strain>
    </source>
</reference>
<organism evidence="3 4">
    <name type="scientific">Haloactinopolyspora alba</name>
    <dbReference type="NCBI Taxonomy" id="648780"/>
    <lineage>
        <taxon>Bacteria</taxon>
        <taxon>Bacillati</taxon>
        <taxon>Actinomycetota</taxon>
        <taxon>Actinomycetes</taxon>
        <taxon>Jiangellales</taxon>
        <taxon>Jiangellaceae</taxon>
        <taxon>Haloactinopolyspora</taxon>
    </lineage>
</organism>
<evidence type="ECO:0000259" key="2">
    <source>
        <dbReference type="Pfam" id="PF00881"/>
    </source>
</evidence>
<feature type="compositionally biased region" description="Pro residues" evidence="1">
    <location>
        <begin position="280"/>
        <end position="291"/>
    </location>
</feature>
<feature type="region of interest" description="Disordered" evidence="1">
    <location>
        <begin position="332"/>
        <end position="368"/>
    </location>
</feature>
<evidence type="ECO:0000313" key="3">
    <source>
        <dbReference type="EMBL" id="PSL01623.1"/>
    </source>
</evidence>
<dbReference type="PANTHER" id="PTHR43745">
    <property type="entry name" value="NITROREDUCTASE MJ1384-RELATED"/>
    <property type="match status" value="1"/>
</dbReference>
<evidence type="ECO:0000256" key="1">
    <source>
        <dbReference type="SAM" id="MobiDB-lite"/>
    </source>
</evidence>
<accession>A0A2P8DWM6</accession>
<dbReference type="SUPFAM" id="SSF55469">
    <property type="entry name" value="FMN-dependent nitroreductase-like"/>
    <property type="match status" value="2"/>
</dbReference>
<dbReference type="PANTHER" id="PTHR43745:SF2">
    <property type="entry name" value="NITROREDUCTASE MJ1384-RELATED"/>
    <property type="match status" value="1"/>
</dbReference>
<dbReference type="AlphaFoldDB" id="A0A2P8DWM6"/>
<proteinExistence type="predicted"/>
<evidence type="ECO:0000313" key="4">
    <source>
        <dbReference type="Proteomes" id="UP000243528"/>
    </source>
</evidence>
<feature type="region of interest" description="Disordered" evidence="1">
    <location>
        <begin position="270"/>
        <end position="306"/>
    </location>
</feature>
<feature type="compositionally biased region" description="Pro residues" evidence="1">
    <location>
        <begin position="10"/>
        <end position="22"/>
    </location>
</feature>
<dbReference type="InterPro" id="IPR000415">
    <property type="entry name" value="Nitroreductase-like"/>
</dbReference>
<name>A0A2P8DWM6_9ACTN</name>
<protein>
    <submittedName>
        <fullName evidence="3">SagB-type dehydrogenase family enzyme</fullName>
    </submittedName>
</protein>
<dbReference type="GO" id="GO:0016491">
    <property type="term" value="F:oxidoreductase activity"/>
    <property type="evidence" value="ECO:0007669"/>
    <property type="project" value="InterPro"/>
</dbReference>
<sequence length="576" mass="61167">MSTPTETHPVEPPLAPASPGPPSGRDVALDYARRMFERQRVPLPPLGYRVDWADQPSRHKLYLDTVKLALPAPFEPMPDVGVGAAAEAAGAEPVHTMPGLGVLASVLGSYGLVDRRTEPNWNEDSRRKLRSDGAVWARPTASGGGMYPAESYVVAGPDAPLPTGVYHYDTAHHGLDRLTVADRGHDLAAACGVAADLYLVATLRFWKNAFKYNSFCYHVVTQDVGALLGSWRLVLGAHDVPAEPVLWFDDAAVAAALDVDGHAEAPFVVLPLGKRGPRGPGGPPDTRPPRPSGTAGPLRPRPAGVEHHRVWERSARPRTFDLVDQVHAAALVGDEPRPAPTPSSAAPSVAAPAEEDGDVVELPPSHAAAGDLDLRTSLLRRRSSFGQLAPRPPLTLDDLGWVLSAVDQTARSGTDVAPAPRDPWTRLWVLAGAVDGLEQRAYAYTGHRLVGGPRADVGALQRHYALTNYNLGEVAAVLVVTGRLGPLVEAYGARGYRMLGIEVGQAAQSTYLAATARGLGVGAVLGIDNLAVDELLGIGDTDERSMLFLLLGHDRVGRAGYDHALRPAVPDEGTPR</sequence>
<keyword evidence="4" id="KW-1185">Reference proteome</keyword>
<feature type="domain" description="Nitroreductase" evidence="2">
    <location>
        <begin position="437"/>
        <end position="553"/>
    </location>
</feature>
<dbReference type="OrthoDB" id="9801593at2"/>
<dbReference type="InterPro" id="IPR029479">
    <property type="entry name" value="Nitroreductase"/>
</dbReference>
<dbReference type="RefSeq" id="WP_129711096.1">
    <property type="nucleotide sequence ID" value="NZ_PYGE01000013.1"/>
</dbReference>